<accession>A0A0C3B2L0</accession>
<keyword evidence="2" id="KW-1185">Reference proteome</keyword>
<dbReference type="Proteomes" id="UP000054097">
    <property type="component" value="Unassembled WGS sequence"/>
</dbReference>
<dbReference type="AlphaFoldDB" id="A0A0C3B2L0"/>
<evidence type="ECO:0000313" key="2">
    <source>
        <dbReference type="Proteomes" id="UP000054097"/>
    </source>
</evidence>
<protein>
    <submittedName>
        <fullName evidence="1">Uncharacterized protein</fullName>
    </submittedName>
</protein>
<reference evidence="1 2" key="1">
    <citation type="submission" date="2014-04" db="EMBL/GenBank/DDBJ databases">
        <authorList>
            <consortium name="DOE Joint Genome Institute"/>
            <person name="Kuo A."/>
            <person name="Zuccaro A."/>
            <person name="Kohler A."/>
            <person name="Nagy L.G."/>
            <person name="Floudas D."/>
            <person name="Copeland A."/>
            <person name="Barry K.W."/>
            <person name="Cichocki N."/>
            <person name="Veneault-Fourrey C."/>
            <person name="LaButti K."/>
            <person name="Lindquist E.A."/>
            <person name="Lipzen A."/>
            <person name="Lundell T."/>
            <person name="Morin E."/>
            <person name="Murat C."/>
            <person name="Sun H."/>
            <person name="Tunlid A."/>
            <person name="Henrissat B."/>
            <person name="Grigoriev I.V."/>
            <person name="Hibbett D.S."/>
            <person name="Martin F."/>
            <person name="Nordberg H.P."/>
            <person name="Cantor M.N."/>
            <person name="Hua S.X."/>
        </authorList>
    </citation>
    <scope>NUCLEOTIDE SEQUENCE [LARGE SCALE GENOMIC DNA]</scope>
    <source>
        <strain evidence="1 2">MAFF 305830</strain>
    </source>
</reference>
<sequence length="444" mass="51595">MERTPTEIWQRILRLAISCSLLPLHGDYDHVQIRTISEVTCSLFLEYKQSERTRTNLRLVCASWNEFLEQYSDRFVRLTPYVPDGYWPPVKRWDRVIRLEGPAGHTCKKRCWPAFSMMSLWATQGPDVEERKKTETLIRDKHLPLLGHRCKAIISPGPWKRDLESLDHIVLLNDDAIVASDPAVYLSTLSTKYTNLQHLQIYLPTLIVPGAHIEFPLLDTLSVTLATHIDFPLPNPLLPSHGGLWDLPKLRYLEFDSTDTRICDINMFRLFLTQVGRTITHFHLGKYLLERRDVTNTLFSDNFYDSVPSLAYLGVGMHDLSQLPRLSDDYYSPPITIFLNIYRMWWWEGPPRELAKHLPKRWPPGRLGEVRLEVTWEEFRDRIHYHGASRQYSTSLMRRSFWSGDIEILDVLHITGQGLMDRAGFPFDASIRESIVSIASKAKP</sequence>
<dbReference type="HOGENOM" id="CLU_047608_0_0_1"/>
<reference evidence="2" key="2">
    <citation type="submission" date="2015-01" db="EMBL/GenBank/DDBJ databases">
        <title>Evolutionary Origins and Diversification of the Mycorrhizal Mutualists.</title>
        <authorList>
            <consortium name="DOE Joint Genome Institute"/>
            <consortium name="Mycorrhizal Genomics Consortium"/>
            <person name="Kohler A."/>
            <person name="Kuo A."/>
            <person name="Nagy L.G."/>
            <person name="Floudas D."/>
            <person name="Copeland A."/>
            <person name="Barry K.W."/>
            <person name="Cichocki N."/>
            <person name="Veneault-Fourrey C."/>
            <person name="LaButti K."/>
            <person name="Lindquist E.A."/>
            <person name="Lipzen A."/>
            <person name="Lundell T."/>
            <person name="Morin E."/>
            <person name="Murat C."/>
            <person name="Riley R."/>
            <person name="Ohm R."/>
            <person name="Sun H."/>
            <person name="Tunlid A."/>
            <person name="Henrissat B."/>
            <person name="Grigoriev I.V."/>
            <person name="Hibbett D.S."/>
            <person name="Martin F."/>
        </authorList>
    </citation>
    <scope>NUCLEOTIDE SEQUENCE [LARGE SCALE GENOMIC DNA]</scope>
    <source>
        <strain evidence="2">MAFF 305830</strain>
    </source>
</reference>
<dbReference type="EMBL" id="KN824311">
    <property type="protein sequence ID" value="KIM25751.1"/>
    <property type="molecule type" value="Genomic_DNA"/>
</dbReference>
<name>A0A0C3B2L0_SERVB</name>
<dbReference type="OrthoDB" id="3258324at2759"/>
<gene>
    <name evidence="1" type="ORF">M408DRAFT_203589</name>
</gene>
<organism evidence="1 2">
    <name type="scientific">Serendipita vermifera MAFF 305830</name>
    <dbReference type="NCBI Taxonomy" id="933852"/>
    <lineage>
        <taxon>Eukaryota</taxon>
        <taxon>Fungi</taxon>
        <taxon>Dikarya</taxon>
        <taxon>Basidiomycota</taxon>
        <taxon>Agaricomycotina</taxon>
        <taxon>Agaricomycetes</taxon>
        <taxon>Sebacinales</taxon>
        <taxon>Serendipitaceae</taxon>
        <taxon>Serendipita</taxon>
    </lineage>
</organism>
<evidence type="ECO:0000313" key="1">
    <source>
        <dbReference type="EMBL" id="KIM25751.1"/>
    </source>
</evidence>
<proteinExistence type="predicted"/>